<evidence type="ECO:0000313" key="1">
    <source>
        <dbReference type="EMBL" id="MPC79954.1"/>
    </source>
</evidence>
<protein>
    <submittedName>
        <fullName evidence="1">Uncharacterized protein</fullName>
    </submittedName>
</protein>
<reference evidence="1 2" key="1">
    <citation type="submission" date="2019-05" db="EMBL/GenBank/DDBJ databases">
        <title>Another draft genome of Portunus trituberculatus and its Hox gene families provides insights of decapod evolution.</title>
        <authorList>
            <person name="Jeong J.-H."/>
            <person name="Song I."/>
            <person name="Kim S."/>
            <person name="Choi T."/>
            <person name="Kim D."/>
            <person name="Ryu S."/>
            <person name="Kim W."/>
        </authorList>
    </citation>
    <scope>NUCLEOTIDE SEQUENCE [LARGE SCALE GENOMIC DNA]</scope>
    <source>
        <tissue evidence="1">Muscle</tissue>
    </source>
</reference>
<dbReference type="EMBL" id="VSRR010052553">
    <property type="protein sequence ID" value="MPC79954.1"/>
    <property type="molecule type" value="Genomic_DNA"/>
</dbReference>
<dbReference type="AlphaFoldDB" id="A0A5B7IHF9"/>
<organism evidence="1 2">
    <name type="scientific">Portunus trituberculatus</name>
    <name type="common">Swimming crab</name>
    <name type="synonym">Neptunus trituberculatus</name>
    <dbReference type="NCBI Taxonomy" id="210409"/>
    <lineage>
        <taxon>Eukaryota</taxon>
        <taxon>Metazoa</taxon>
        <taxon>Ecdysozoa</taxon>
        <taxon>Arthropoda</taxon>
        <taxon>Crustacea</taxon>
        <taxon>Multicrustacea</taxon>
        <taxon>Malacostraca</taxon>
        <taxon>Eumalacostraca</taxon>
        <taxon>Eucarida</taxon>
        <taxon>Decapoda</taxon>
        <taxon>Pleocyemata</taxon>
        <taxon>Brachyura</taxon>
        <taxon>Eubrachyura</taxon>
        <taxon>Portunoidea</taxon>
        <taxon>Portunidae</taxon>
        <taxon>Portuninae</taxon>
        <taxon>Portunus</taxon>
    </lineage>
</organism>
<dbReference type="Proteomes" id="UP000324222">
    <property type="component" value="Unassembled WGS sequence"/>
</dbReference>
<name>A0A5B7IHF9_PORTR</name>
<evidence type="ECO:0000313" key="2">
    <source>
        <dbReference type="Proteomes" id="UP000324222"/>
    </source>
</evidence>
<accession>A0A5B7IHF9</accession>
<proteinExistence type="predicted"/>
<sequence length="106" mass="12222">MNECTQADYDAQSSLEKEVLKKTFLQNGLEKTKAALIQEKNATPKLLTKTKETMSSKLNAMVNEAALMLRNKKAYKYGINVYSKPSYLTLTHRTILKFLFMDYIIY</sequence>
<comment type="caution">
    <text evidence="1">The sequence shown here is derived from an EMBL/GenBank/DDBJ whole genome shotgun (WGS) entry which is preliminary data.</text>
</comment>
<gene>
    <name evidence="1" type="ORF">E2C01_074514</name>
</gene>
<keyword evidence="2" id="KW-1185">Reference proteome</keyword>